<feature type="compositionally biased region" description="Polar residues" evidence="1">
    <location>
        <begin position="1"/>
        <end position="13"/>
    </location>
</feature>
<dbReference type="EMBL" id="JAHIBW010000001">
    <property type="protein sequence ID" value="KAG7313017.1"/>
    <property type="molecule type" value="Genomic_DNA"/>
</dbReference>
<organism evidence="2 3">
    <name type="scientific">Plutella xylostella</name>
    <name type="common">Diamondback moth</name>
    <name type="synonym">Plutella maculipennis</name>
    <dbReference type="NCBI Taxonomy" id="51655"/>
    <lineage>
        <taxon>Eukaryota</taxon>
        <taxon>Metazoa</taxon>
        <taxon>Ecdysozoa</taxon>
        <taxon>Arthropoda</taxon>
        <taxon>Hexapoda</taxon>
        <taxon>Insecta</taxon>
        <taxon>Pterygota</taxon>
        <taxon>Neoptera</taxon>
        <taxon>Endopterygota</taxon>
        <taxon>Lepidoptera</taxon>
        <taxon>Glossata</taxon>
        <taxon>Ditrysia</taxon>
        <taxon>Yponomeutoidea</taxon>
        <taxon>Plutellidae</taxon>
        <taxon>Plutella</taxon>
    </lineage>
</organism>
<feature type="region of interest" description="Disordered" evidence="1">
    <location>
        <begin position="53"/>
        <end position="77"/>
    </location>
</feature>
<feature type="region of interest" description="Disordered" evidence="1">
    <location>
        <begin position="1"/>
        <end position="28"/>
    </location>
</feature>
<keyword evidence="3" id="KW-1185">Reference proteome</keyword>
<gene>
    <name evidence="2" type="ORF">JYU34_000098</name>
</gene>
<evidence type="ECO:0000313" key="2">
    <source>
        <dbReference type="EMBL" id="KAG7313017.1"/>
    </source>
</evidence>
<accession>A0ABQ7R6U2</accession>
<comment type="caution">
    <text evidence="2">The sequence shown here is derived from an EMBL/GenBank/DDBJ whole genome shotgun (WGS) entry which is preliminary data.</text>
</comment>
<reference evidence="2 3" key="1">
    <citation type="submission" date="2021-06" db="EMBL/GenBank/DDBJ databases">
        <title>A haploid diamondback moth (Plutella xylostella L.) genome assembly resolves 31 chromosomes and identifies a diamide resistance mutation.</title>
        <authorList>
            <person name="Ward C.M."/>
            <person name="Perry K.D."/>
            <person name="Baker G."/>
            <person name="Powis K."/>
            <person name="Heckel D.G."/>
            <person name="Baxter S.W."/>
        </authorList>
    </citation>
    <scope>NUCLEOTIDE SEQUENCE [LARGE SCALE GENOMIC DNA]</scope>
    <source>
        <strain evidence="2 3">LV</strain>
        <tissue evidence="2">Single pupa</tissue>
    </source>
</reference>
<evidence type="ECO:0000256" key="1">
    <source>
        <dbReference type="SAM" id="MobiDB-lite"/>
    </source>
</evidence>
<evidence type="ECO:0000313" key="3">
    <source>
        <dbReference type="Proteomes" id="UP000823941"/>
    </source>
</evidence>
<protein>
    <submittedName>
        <fullName evidence="2">Uncharacterized protein</fullName>
    </submittedName>
</protein>
<proteinExistence type="predicted"/>
<sequence length="209" mass="23242">MSKDTQSSDNQTKLLRVSKSHGANSAESDRSFQIFRNNSTAIEVIVKAIPKALKRKTRNDETSRSGLSEGPGSMNNVRTAQTGGDLGALVLELKRQLDVTSRRELDAQADLVHLRFENEKLKTLLESKTNIVLKLRKELGNVRHTLKNIIKGICSRCQVADGPFSEPEYVDFERDLGKQQPGGRGRLDATLLSHLNSTFSELSSPLHFK</sequence>
<name>A0ABQ7R6U2_PLUXY</name>
<dbReference type="Proteomes" id="UP000823941">
    <property type="component" value="Chromosome 1"/>
</dbReference>